<protein>
    <recommendedName>
        <fullName evidence="2">Double-GTPase 1 domain-containing protein</fullName>
    </recommendedName>
</protein>
<dbReference type="Proteomes" id="UP000075515">
    <property type="component" value="Unassembled WGS sequence"/>
</dbReference>
<dbReference type="Pfam" id="PF19975">
    <property type="entry name" value="DO-GTPase1"/>
    <property type="match status" value="1"/>
</dbReference>
<comment type="caution">
    <text evidence="3">The sequence shown here is derived from an EMBL/GenBank/DDBJ whole genome shotgun (WGS) entry which is preliminary data.</text>
</comment>
<name>A0A150RH68_SORCE</name>
<dbReference type="AlphaFoldDB" id="A0A150RH68"/>
<dbReference type="EMBL" id="JEMC01003642">
    <property type="protein sequence ID" value="KYF79629.1"/>
    <property type="molecule type" value="Genomic_DNA"/>
</dbReference>
<dbReference type="InterPro" id="IPR045530">
    <property type="entry name" value="DO-GTPase1"/>
</dbReference>
<feature type="region of interest" description="Disordered" evidence="1">
    <location>
        <begin position="66"/>
        <end position="97"/>
    </location>
</feature>
<accession>A0A150RH68</accession>
<evidence type="ECO:0000313" key="4">
    <source>
        <dbReference type="Proteomes" id="UP000075515"/>
    </source>
</evidence>
<evidence type="ECO:0000259" key="2">
    <source>
        <dbReference type="Pfam" id="PF19975"/>
    </source>
</evidence>
<evidence type="ECO:0000256" key="1">
    <source>
        <dbReference type="SAM" id="MobiDB-lite"/>
    </source>
</evidence>
<feature type="domain" description="Double-GTPase 1" evidence="2">
    <location>
        <begin position="3"/>
        <end position="233"/>
    </location>
</feature>
<evidence type="ECO:0000313" key="3">
    <source>
        <dbReference type="EMBL" id="KYF79629.1"/>
    </source>
</evidence>
<reference evidence="3 4" key="1">
    <citation type="submission" date="2014-02" db="EMBL/GenBank/DDBJ databases">
        <title>The small core and large imbalanced accessory genome model reveals a collaborative survival strategy of Sorangium cellulosum strains in nature.</title>
        <authorList>
            <person name="Han K."/>
            <person name="Peng R."/>
            <person name="Blom J."/>
            <person name="Li Y.-Z."/>
        </authorList>
    </citation>
    <scope>NUCLEOTIDE SEQUENCE [LARGE SCALE GENOMIC DNA]</scope>
    <source>
        <strain evidence="3 4">So0149</strain>
    </source>
</reference>
<organism evidence="3 4">
    <name type="scientific">Sorangium cellulosum</name>
    <name type="common">Polyangium cellulosum</name>
    <dbReference type="NCBI Taxonomy" id="56"/>
    <lineage>
        <taxon>Bacteria</taxon>
        <taxon>Pseudomonadati</taxon>
        <taxon>Myxococcota</taxon>
        <taxon>Polyangia</taxon>
        <taxon>Polyangiales</taxon>
        <taxon>Polyangiaceae</taxon>
        <taxon>Sorangium</taxon>
    </lineage>
</organism>
<proteinExistence type="predicted"/>
<gene>
    <name evidence="3" type="ORF">BE18_44760</name>
</gene>
<sequence length="250" mass="28504">MGDYDGEEVERLFKDRMQGFSPEWRARSGARGLLLFVRPTAMMPLPRLRVDELPTDRERMLALKANKEQKPRARTRKKADPEAAFGPGIQDQSRHPRVAAPDEPVRVPTVLAVVELLQFLRHERGLAPGERSSRGEMRIALLASAWDAVDPVWQRSGPAVLFRERAPLLDDFLWSNYHPEDLLHFGLSSTAGDLSDKRYREQYREDPHGFVVWSDASGRILRTRNLALPIEWALFGDEALTGNDFELVHS</sequence>